<dbReference type="AlphaFoldDB" id="A0AA86IKZ7"/>
<dbReference type="EMBL" id="AP024590">
    <property type="protein sequence ID" value="BCU53719.1"/>
    <property type="molecule type" value="Genomic_DNA"/>
</dbReference>
<evidence type="ECO:0000313" key="2">
    <source>
        <dbReference type="Proteomes" id="UP000682928"/>
    </source>
</evidence>
<proteinExistence type="predicted"/>
<name>A0AA86IKZ7_9ENTR</name>
<accession>A0AA86IKZ7</accession>
<evidence type="ECO:0000313" key="1">
    <source>
        <dbReference type="EMBL" id="BCU53719.1"/>
    </source>
</evidence>
<organism evidence="1 2">
    <name type="scientific">Enterobacter kobei</name>
    <dbReference type="NCBI Taxonomy" id="208224"/>
    <lineage>
        <taxon>Bacteria</taxon>
        <taxon>Pseudomonadati</taxon>
        <taxon>Pseudomonadota</taxon>
        <taxon>Gammaproteobacteria</taxon>
        <taxon>Enterobacterales</taxon>
        <taxon>Enterobacteriaceae</taxon>
        <taxon>Enterobacter</taxon>
        <taxon>Enterobacter cloacae complex</taxon>
    </lineage>
</organism>
<protein>
    <submittedName>
        <fullName evidence="1">Uncharacterized protein</fullName>
    </submittedName>
</protein>
<gene>
    <name evidence="1" type="ORF">ENKO_03130</name>
</gene>
<dbReference type="Proteomes" id="UP000682928">
    <property type="component" value="Chromosome"/>
</dbReference>
<sequence length="119" mass="13107">MRREFRSNAIPYLRIQSPSVQQHKMTLSFSFGFPPQVIHQLGFSSVNREGIYAISAWLMLAMPNAAGTRRMGYLFGVQSRAVYHADRLPAMWFAGGPDHATVRPLPAKTAAVAATGDGE</sequence>
<reference evidence="1" key="1">
    <citation type="submission" date="2021-04" db="EMBL/GenBank/DDBJ databases">
        <title>Difference and commonality of drug resistance evolution in various bacteria. and drug sensitivity profiles.</title>
        <authorList>
            <person name="Maeda T."/>
            <person name="Shibai A."/>
            <person name="Kawada K."/>
            <person name="Kotani H."/>
            <person name="Tarusawa Y."/>
            <person name="Tanabe K."/>
            <person name="Furusawa C."/>
        </authorList>
    </citation>
    <scope>NUCLEOTIDE SEQUENCE</scope>
    <source>
        <strain evidence="1">JCM 8580</strain>
    </source>
</reference>